<evidence type="ECO:0000313" key="2">
    <source>
        <dbReference type="Proteomes" id="UP000199345"/>
    </source>
</evidence>
<dbReference type="Proteomes" id="UP000199345">
    <property type="component" value="Unassembled WGS sequence"/>
</dbReference>
<sequence>MESDKKQLKRTRNTNKKLFVINDSTPEIELTASAETDRNARIAVSAYYKAQARGFEPGHELEDWLSAEAEQHQ</sequence>
<dbReference type="AlphaFoldDB" id="A0A1I0B5H3"/>
<dbReference type="InterPro" id="IPR021327">
    <property type="entry name" value="DUF2934"/>
</dbReference>
<keyword evidence="2" id="KW-1185">Reference proteome</keyword>
<protein>
    <recommendedName>
        <fullName evidence="3">DUF2934 domain-containing protein</fullName>
    </recommendedName>
</protein>
<evidence type="ECO:0008006" key="3">
    <source>
        <dbReference type="Google" id="ProtNLM"/>
    </source>
</evidence>
<proteinExistence type="predicted"/>
<dbReference type="Pfam" id="PF11154">
    <property type="entry name" value="DUF2934"/>
    <property type="match status" value="1"/>
</dbReference>
<accession>A0A1I0B5H3</accession>
<name>A0A1I0B5H3_9PROT</name>
<reference evidence="2" key="1">
    <citation type="submission" date="2016-10" db="EMBL/GenBank/DDBJ databases">
        <authorList>
            <person name="Varghese N."/>
            <person name="Submissions S."/>
        </authorList>
    </citation>
    <scope>NUCLEOTIDE SEQUENCE [LARGE SCALE GENOMIC DNA]</scope>
    <source>
        <strain evidence="2">Nm71</strain>
    </source>
</reference>
<organism evidence="1 2">
    <name type="scientific">Nitrosomonas marina</name>
    <dbReference type="NCBI Taxonomy" id="917"/>
    <lineage>
        <taxon>Bacteria</taxon>
        <taxon>Pseudomonadati</taxon>
        <taxon>Pseudomonadota</taxon>
        <taxon>Betaproteobacteria</taxon>
        <taxon>Nitrosomonadales</taxon>
        <taxon>Nitrosomonadaceae</taxon>
        <taxon>Nitrosomonas</taxon>
    </lineage>
</organism>
<gene>
    <name evidence="1" type="ORF">SAMN05216326_10976</name>
</gene>
<evidence type="ECO:0000313" key="1">
    <source>
        <dbReference type="EMBL" id="SET02038.1"/>
    </source>
</evidence>
<dbReference type="OrthoDB" id="8538784at2"/>
<dbReference type="RefSeq" id="WP_090657568.1">
    <property type="nucleotide sequence ID" value="NZ_FOIA01000009.1"/>
</dbReference>
<dbReference type="EMBL" id="FOIA01000009">
    <property type="protein sequence ID" value="SET02038.1"/>
    <property type="molecule type" value="Genomic_DNA"/>
</dbReference>